<dbReference type="Pfam" id="PF02803">
    <property type="entry name" value="Thiolase_C"/>
    <property type="match status" value="1"/>
</dbReference>
<feature type="domain" description="Thiolase C-terminal" evidence="7">
    <location>
        <begin position="276"/>
        <end position="398"/>
    </location>
</feature>
<feature type="active site" description="Proton acceptor" evidence="4">
    <location>
        <position position="385"/>
    </location>
</feature>
<dbReference type="Pfam" id="PF00108">
    <property type="entry name" value="Thiolase_N"/>
    <property type="match status" value="1"/>
</dbReference>
<proteinExistence type="inferred from homology"/>
<evidence type="ECO:0000256" key="2">
    <source>
        <dbReference type="ARBA" id="ARBA00022679"/>
    </source>
</evidence>
<sequence>MALSRAVNGVFIVAAKRTAFGTFGGKLKGMSATAMMEQASQAALAAGNVNPENVSSVIIGNVIQSSTDAIYLARHVGLRSGVPEAAPSLCVNRLCGSGFQAIINGAQEIMLGESEIVLAGGTESMSQAPFAVRDIRFGTTLGKPIQLEDTLWGGLTDTYTKMPMAITAENLAMQYNISREDCDTYALQSQARWKQAQDGGVFNAEIAPLTLKSKKGPETFSVDEHPRPQTNAQGLAKLNPVFKKDGVVTAGNASGVCDGAAAVIVASEEAVRKYNLTPLARLVAYGISGCDPKIMGIGPAPASRAALQAAGKSVDDMDIVEVNEAFAPQYLAVQKELGLNPELSNMNGGAIALGHPLAASGARITGHIAHELHRQGKKMGLGSACIGGGQGITVILEKA</sequence>
<feature type="domain" description="Thiolase N-terminal" evidence="6">
    <location>
        <begin position="10"/>
        <end position="269"/>
    </location>
</feature>
<dbReference type="PROSITE" id="PS00737">
    <property type="entry name" value="THIOLASE_2"/>
    <property type="match status" value="1"/>
</dbReference>
<evidence type="ECO:0000256" key="1">
    <source>
        <dbReference type="ARBA" id="ARBA00010982"/>
    </source>
</evidence>
<comment type="caution">
    <text evidence="8">The sequence shown here is derived from an EMBL/GenBank/DDBJ whole genome shotgun (WGS) entry which is preliminary data.</text>
</comment>
<evidence type="ECO:0000256" key="4">
    <source>
        <dbReference type="PIRSR" id="PIRSR000429-1"/>
    </source>
</evidence>
<dbReference type="NCBIfam" id="TIGR01930">
    <property type="entry name" value="AcCoA-C-Actrans"/>
    <property type="match status" value="1"/>
</dbReference>
<dbReference type="GO" id="GO:0003985">
    <property type="term" value="F:acetyl-CoA C-acetyltransferase activity"/>
    <property type="evidence" value="ECO:0007669"/>
    <property type="project" value="TreeGrafter"/>
</dbReference>
<dbReference type="OrthoDB" id="5404651at2759"/>
<evidence type="ECO:0000256" key="5">
    <source>
        <dbReference type="RuleBase" id="RU003557"/>
    </source>
</evidence>
<dbReference type="InterPro" id="IPR020615">
    <property type="entry name" value="Thiolase_acyl_enz_int_AS"/>
</dbReference>
<comment type="similarity">
    <text evidence="1 5">Belongs to the thiolase-like superfamily. Thiolase family.</text>
</comment>
<dbReference type="PANTHER" id="PTHR18919:SF107">
    <property type="entry name" value="ACETYL-COA ACETYLTRANSFERASE, CYTOSOLIC"/>
    <property type="match status" value="1"/>
</dbReference>
<feature type="active site" description="Proton acceptor" evidence="4">
    <location>
        <position position="355"/>
    </location>
</feature>
<dbReference type="Proteomes" id="UP000242188">
    <property type="component" value="Unassembled WGS sequence"/>
</dbReference>
<dbReference type="PIRSF" id="PIRSF000429">
    <property type="entry name" value="Ac-CoA_Ac_transf"/>
    <property type="match status" value="1"/>
</dbReference>
<dbReference type="GO" id="GO:0006635">
    <property type="term" value="P:fatty acid beta-oxidation"/>
    <property type="evidence" value="ECO:0007669"/>
    <property type="project" value="TreeGrafter"/>
</dbReference>
<reference evidence="8 9" key="1">
    <citation type="journal article" date="2017" name="Nat. Ecol. Evol.">
        <title>Scallop genome provides insights into evolution of bilaterian karyotype and development.</title>
        <authorList>
            <person name="Wang S."/>
            <person name="Zhang J."/>
            <person name="Jiao W."/>
            <person name="Li J."/>
            <person name="Xun X."/>
            <person name="Sun Y."/>
            <person name="Guo X."/>
            <person name="Huan P."/>
            <person name="Dong B."/>
            <person name="Zhang L."/>
            <person name="Hu X."/>
            <person name="Sun X."/>
            <person name="Wang J."/>
            <person name="Zhao C."/>
            <person name="Wang Y."/>
            <person name="Wang D."/>
            <person name="Huang X."/>
            <person name="Wang R."/>
            <person name="Lv J."/>
            <person name="Li Y."/>
            <person name="Zhang Z."/>
            <person name="Liu B."/>
            <person name="Lu W."/>
            <person name="Hui Y."/>
            <person name="Liang J."/>
            <person name="Zhou Z."/>
            <person name="Hou R."/>
            <person name="Li X."/>
            <person name="Liu Y."/>
            <person name="Li H."/>
            <person name="Ning X."/>
            <person name="Lin Y."/>
            <person name="Zhao L."/>
            <person name="Xing Q."/>
            <person name="Dou J."/>
            <person name="Li Y."/>
            <person name="Mao J."/>
            <person name="Guo H."/>
            <person name="Dou H."/>
            <person name="Li T."/>
            <person name="Mu C."/>
            <person name="Jiang W."/>
            <person name="Fu Q."/>
            <person name="Fu X."/>
            <person name="Miao Y."/>
            <person name="Liu J."/>
            <person name="Yu Q."/>
            <person name="Li R."/>
            <person name="Liao H."/>
            <person name="Li X."/>
            <person name="Kong Y."/>
            <person name="Jiang Z."/>
            <person name="Chourrout D."/>
            <person name="Li R."/>
            <person name="Bao Z."/>
        </authorList>
    </citation>
    <scope>NUCLEOTIDE SEQUENCE [LARGE SCALE GENOMIC DNA]</scope>
    <source>
        <strain evidence="8 9">PY_sf001</strain>
    </source>
</reference>
<name>A0A210QT53_MIZYE</name>
<dbReference type="GO" id="GO:0005739">
    <property type="term" value="C:mitochondrion"/>
    <property type="evidence" value="ECO:0007669"/>
    <property type="project" value="TreeGrafter"/>
</dbReference>
<dbReference type="STRING" id="6573.A0A210QT53"/>
<dbReference type="PANTHER" id="PTHR18919">
    <property type="entry name" value="ACETYL-COA C-ACYLTRANSFERASE"/>
    <property type="match status" value="1"/>
</dbReference>
<dbReference type="SUPFAM" id="SSF53901">
    <property type="entry name" value="Thiolase-like"/>
    <property type="match status" value="2"/>
</dbReference>
<dbReference type="EMBL" id="NEDP02002015">
    <property type="protein sequence ID" value="OWF51916.1"/>
    <property type="molecule type" value="Genomic_DNA"/>
</dbReference>
<dbReference type="InterPro" id="IPR020617">
    <property type="entry name" value="Thiolase_C"/>
</dbReference>
<protein>
    <submittedName>
        <fullName evidence="8">3-ketoacyl-CoA thiolase, mitochondrial</fullName>
    </submittedName>
</protein>
<evidence type="ECO:0000313" key="9">
    <source>
        <dbReference type="Proteomes" id="UP000242188"/>
    </source>
</evidence>
<evidence type="ECO:0000259" key="7">
    <source>
        <dbReference type="Pfam" id="PF02803"/>
    </source>
</evidence>
<evidence type="ECO:0000313" key="8">
    <source>
        <dbReference type="EMBL" id="OWF51916.1"/>
    </source>
</evidence>
<dbReference type="InterPro" id="IPR020613">
    <property type="entry name" value="Thiolase_CS"/>
</dbReference>
<evidence type="ECO:0000259" key="6">
    <source>
        <dbReference type="Pfam" id="PF00108"/>
    </source>
</evidence>
<gene>
    <name evidence="8" type="ORF">KP79_PYT18508</name>
</gene>
<keyword evidence="3 5" id="KW-0012">Acyltransferase</keyword>
<dbReference type="InterPro" id="IPR020616">
    <property type="entry name" value="Thiolase_N"/>
</dbReference>
<accession>A0A210QT53</accession>
<keyword evidence="9" id="KW-1185">Reference proteome</keyword>
<dbReference type="PROSITE" id="PS00098">
    <property type="entry name" value="THIOLASE_1"/>
    <property type="match status" value="1"/>
</dbReference>
<dbReference type="InterPro" id="IPR016039">
    <property type="entry name" value="Thiolase-like"/>
</dbReference>
<keyword evidence="2 5" id="KW-0808">Transferase</keyword>
<dbReference type="Gene3D" id="3.40.47.10">
    <property type="match status" value="2"/>
</dbReference>
<dbReference type="CDD" id="cd00751">
    <property type="entry name" value="thiolase"/>
    <property type="match status" value="1"/>
</dbReference>
<dbReference type="InterPro" id="IPR002155">
    <property type="entry name" value="Thiolase"/>
</dbReference>
<evidence type="ECO:0000256" key="3">
    <source>
        <dbReference type="ARBA" id="ARBA00023315"/>
    </source>
</evidence>
<feature type="active site" description="Acyl-thioester intermediate" evidence="4">
    <location>
        <position position="95"/>
    </location>
</feature>
<organism evidence="8 9">
    <name type="scientific">Mizuhopecten yessoensis</name>
    <name type="common">Japanese scallop</name>
    <name type="synonym">Patinopecten yessoensis</name>
    <dbReference type="NCBI Taxonomy" id="6573"/>
    <lineage>
        <taxon>Eukaryota</taxon>
        <taxon>Metazoa</taxon>
        <taxon>Spiralia</taxon>
        <taxon>Lophotrochozoa</taxon>
        <taxon>Mollusca</taxon>
        <taxon>Bivalvia</taxon>
        <taxon>Autobranchia</taxon>
        <taxon>Pteriomorphia</taxon>
        <taxon>Pectinida</taxon>
        <taxon>Pectinoidea</taxon>
        <taxon>Pectinidae</taxon>
        <taxon>Mizuhopecten</taxon>
    </lineage>
</organism>
<dbReference type="AlphaFoldDB" id="A0A210QT53"/>
<dbReference type="FunFam" id="3.40.47.10:FF:000010">
    <property type="entry name" value="Acetyl-CoA acetyltransferase (Thiolase)"/>
    <property type="match status" value="1"/>
</dbReference>